<dbReference type="HOGENOM" id="CLU_1014495_0_0_0"/>
<dbReference type="eggNOG" id="ENOG5030STS">
    <property type="taxonomic scope" value="Bacteria"/>
</dbReference>
<dbReference type="RefSeq" id="WP_012122585.1">
    <property type="nucleotide sequence ID" value="NC_009767.1"/>
</dbReference>
<sequence length="315" mass="34836">MYEYLYDSEAAMAIGRNKIRQFTDAMTIQWANGKNEARLTPGSGRFVSHVGWYAEVGRDDEFDRFISQAGIPQMEIRHPRQGAAAQIVRHWNLGEQIRFFPVTSGPVATTVAASLSPRNIAATIEAGIGLRWGRGEGERSKMAIRGYLQIRGPKRADAGAPDEWLLYPRLVQISVRSRMTDELLAALVDHVRVCEIADTLVDRAKHPDVIHCYELALPIGPGQEEQWGKGETTTVMPIASLHPQTIDLSYLRSLWRPDQVVELALRDWPDVQAWAQEFSIGGYAETAGQSPALADDAHTGNEAMAANGRAAYVDG</sequence>
<gene>
    <name evidence="1" type="ordered locus">Rcas_4132</name>
</gene>
<reference evidence="1 2" key="1">
    <citation type="submission" date="2007-08" db="EMBL/GenBank/DDBJ databases">
        <title>Complete sequence of Roseiflexus castenholzii DSM 13941.</title>
        <authorList>
            <consortium name="US DOE Joint Genome Institute"/>
            <person name="Copeland A."/>
            <person name="Lucas S."/>
            <person name="Lapidus A."/>
            <person name="Barry K."/>
            <person name="Glavina del Rio T."/>
            <person name="Dalin E."/>
            <person name="Tice H."/>
            <person name="Pitluck S."/>
            <person name="Thompson L.S."/>
            <person name="Brettin T."/>
            <person name="Bruce D."/>
            <person name="Detter J.C."/>
            <person name="Han C."/>
            <person name="Tapia R."/>
            <person name="Schmutz J."/>
            <person name="Larimer F."/>
            <person name="Land M."/>
            <person name="Hauser L."/>
            <person name="Kyrpides N."/>
            <person name="Mikhailova N."/>
            <person name="Bryant D.A."/>
            <person name="Hanada S."/>
            <person name="Tsukatani Y."/>
            <person name="Richardson P."/>
        </authorList>
    </citation>
    <scope>NUCLEOTIDE SEQUENCE [LARGE SCALE GENOMIC DNA]</scope>
    <source>
        <strain evidence="2">DSM 13941 / HLO8</strain>
    </source>
</reference>
<dbReference type="EMBL" id="CP000804">
    <property type="protein sequence ID" value="ABU60164.1"/>
    <property type="molecule type" value="Genomic_DNA"/>
</dbReference>
<dbReference type="Proteomes" id="UP000000263">
    <property type="component" value="Chromosome"/>
</dbReference>
<evidence type="ECO:0000313" key="1">
    <source>
        <dbReference type="EMBL" id="ABU60164.1"/>
    </source>
</evidence>
<dbReference type="AlphaFoldDB" id="A7NRG8"/>
<name>A7NRG8_ROSCS</name>
<evidence type="ECO:0000313" key="2">
    <source>
        <dbReference type="Proteomes" id="UP000000263"/>
    </source>
</evidence>
<accession>A7NRG8</accession>
<organism evidence="1 2">
    <name type="scientific">Roseiflexus castenholzii (strain DSM 13941 / HLO8)</name>
    <dbReference type="NCBI Taxonomy" id="383372"/>
    <lineage>
        <taxon>Bacteria</taxon>
        <taxon>Bacillati</taxon>
        <taxon>Chloroflexota</taxon>
        <taxon>Chloroflexia</taxon>
        <taxon>Chloroflexales</taxon>
        <taxon>Roseiflexineae</taxon>
        <taxon>Roseiflexaceae</taxon>
        <taxon>Roseiflexus</taxon>
    </lineage>
</organism>
<dbReference type="STRING" id="383372.Rcas_4132"/>
<dbReference type="KEGG" id="rca:Rcas_4132"/>
<keyword evidence="2" id="KW-1185">Reference proteome</keyword>
<dbReference type="OrthoDB" id="147501at2"/>
<proteinExistence type="predicted"/>
<protein>
    <submittedName>
        <fullName evidence="1">Uncharacterized protein</fullName>
    </submittedName>
</protein>